<dbReference type="Pfam" id="PF18203">
    <property type="entry name" value="IPTL-CTERM"/>
    <property type="match status" value="1"/>
</dbReference>
<feature type="transmembrane region" description="Helical" evidence="1">
    <location>
        <begin position="210"/>
        <end position="227"/>
    </location>
</feature>
<feature type="chain" id="PRO_5047028832" evidence="2">
    <location>
        <begin position="24"/>
        <end position="234"/>
    </location>
</feature>
<dbReference type="NCBIfam" id="TIGR04174">
    <property type="entry name" value="IPTL_CTERM"/>
    <property type="match status" value="1"/>
</dbReference>
<keyword evidence="1" id="KW-1133">Transmembrane helix</keyword>
<protein>
    <submittedName>
        <fullName evidence="4">IPTL-CTERM sorting domain-containing protein</fullName>
    </submittedName>
</protein>
<dbReference type="Proteomes" id="UP001596152">
    <property type="component" value="Unassembled WGS sequence"/>
</dbReference>
<evidence type="ECO:0000313" key="5">
    <source>
        <dbReference type="Proteomes" id="UP001596152"/>
    </source>
</evidence>
<sequence>MMHAAAILFALLLVNLSVGQAAAQTTRYVLTSEDYTAVLNTAATPCDLAPCPTLTTNMKAQGSITFSAPLAPNLSSTSIPTSQVVAYHFEDGVTTYDKSDSRSRNPYVIVTTDGAGVVTDFSIAFHRWNVAPGTGDVTGRLAFLDLRPTSVNVLANSPCTAGPTTSAFNGETDICAGLGFGDDTVASQNIGGAVSFVLAPIAPVPTLTEWAMILLGLMLAGGAVVMIQQRRVMV</sequence>
<evidence type="ECO:0000313" key="4">
    <source>
        <dbReference type="EMBL" id="MFC5343813.1"/>
    </source>
</evidence>
<feature type="domain" description="IPTL-CTERM protein sorting" evidence="3">
    <location>
        <begin position="202"/>
        <end position="231"/>
    </location>
</feature>
<name>A0ABW0FS83_9CAUL</name>
<keyword evidence="1" id="KW-0812">Transmembrane</keyword>
<keyword evidence="5" id="KW-1185">Reference proteome</keyword>
<gene>
    <name evidence="4" type="ORF">ACFPIE_07815</name>
</gene>
<keyword evidence="1" id="KW-0472">Membrane</keyword>
<evidence type="ECO:0000256" key="1">
    <source>
        <dbReference type="SAM" id="Phobius"/>
    </source>
</evidence>
<reference evidence="5" key="1">
    <citation type="journal article" date="2019" name="Int. J. Syst. Evol. Microbiol.">
        <title>The Global Catalogue of Microorganisms (GCM) 10K type strain sequencing project: providing services to taxonomists for standard genome sequencing and annotation.</title>
        <authorList>
            <consortium name="The Broad Institute Genomics Platform"/>
            <consortium name="The Broad Institute Genome Sequencing Center for Infectious Disease"/>
            <person name="Wu L."/>
            <person name="Ma J."/>
        </authorList>
    </citation>
    <scope>NUCLEOTIDE SEQUENCE [LARGE SCALE GENOMIC DNA]</scope>
    <source>
        <strain evidence="5">JCM 12125</strain>
    </source>
</reference>
<proteinExistence type="predicted"/>
<evidence type="ECO:0000256" key="2">
    <source>
        <dbReference type="SAM" id="SignalP"/>
    </source>
</evidence>
<evidence type="ECO:0000259" key="3">
    <source>
        <dbReference type="Pfam" id="PF18203"/>
    </source>
</evidence>
<feature type="signal peptide" evidence="2">
    <location>
        <begin position="1"/>
        <end position="23"/>
    </location>
</feature>
<dbReference type="EMBL" id="JBHSLF010000014">
    <property type="protein sequence ID" value="MFC5343813.1"/>
    <property type="molecule type" value="Genomic_DNA"/>
</dbReference>
<comment type="caution">
    <text evidence="4">The sequence shown here is derived from an EMBL/GenBank/DDBJ whole genome shotgun (WGS) entry which is preliminary data.</text>
</comment>
<accession>A0ABW0FS83</accession>
<dbReference type="RefSeq" id="WP_376866613.1">
    <property type="nucleotide sequence ID" value="NZ_JBHSLF010000014.1"/>
</dbReference>
<dbReference type="InterPro" id="IPR026442">
    <property type="entry name" value="IPTL_CTERM"/>
</dbReference>
<organism evidence="4 5">
    <name type="scientific">Brevundimonas staleyi</name>
    <dbReference type="NCBI Taxonomy" id="74326"/>
    <lineage>
        <taxon>Bacteria</taxon>
        <taxon>Pseudomonadati</taxon>
        <taxon>Pseudomonadota</taxon>
        <taxon>Alphaproteobacteria</taxon>
        <taxon>Caulobacterales</taxon>
        <taxon>Caulobacteraceae</taxon>
        <taxon>Brevundimonas</taxon>
    </lineage>
</organism>
<keyword evidence="2" id="KW-0732">Signal</keyword>